<name>A0A2T0U361_9SPHI</name>
<dbReference type="InterPro" id="IPR003370">
    <property type="entry name" value="Chromate_transpt"/>
</dbReference>
<dbReference type="NCBIfam" id="TIGR00937">
    <property type="entry name" value="2A51"/>
    <property type="match status" value="1"/>
</dbReference>
<feature type="transmembrane region" description="Helical" evidence="7">
    <location>
        <begin position="144"/>
        <end position="177"/>
    </location>
</feature>
<dbReference type="PANTHER" id="PTHR33567:SF3">
    <property type="entry name" value="CHROMATE ION TRANSPORTER (EUROFUNG)"/>
    <property type="match status" value="1"/>
</dbReference>
<dbReference type="GO" id="GO:0005886">
    <property type="term" value="C:plasma membrane"/>
    <property type="evidence" value="ECO:0007669"/>
    <property type="project" value="UniProtKB-SubCell"/>
</dbReference>
<evidence type="ECO:0000256" key="4">
    <source>
        <dbReference type="ARBA" id="ARBA00022692"/>
    </source>
</evidence>
<evidence type="ECO:0000256" key="5">
    <source>
        <dbReference type="ARBA" id="ARBA00022989"/>
    </source>
</evidence>
<dbReference type="PIRSF" id="PIRSF004810">
    <property type="entry name" value="ChrA"/>
    <property type="match status" value="1"/>
</dbReference>
<dbReference type="AlphaFoldDB" id="A0A2T0U361"/>
<reference evidence="8 9" key="1">
    <citation type="submission" date="2018-03" db="EMBL/GenBank/DDBJ databases">
        <title>Genomic Encyclopedia of Type Strains, Phase III (KMG-III): the genomes of soil and plant-associated and newly described type strains.</title>
        <authorList>
            <person name="Whitman W."/>
        </authorList>
    </citation>
    <scope>NUCLEOTIDE SEQUENCE [LARGE SCALE GENOMIC DNA]</scope>
    <source>
        <strain evidence="8 9">CGMCC 1.9313</strain>
    </source>
</reference>
<feature type="transmembrane region" description="Helical" evidence="7">
    <location>
        <begin position="233"/>
        <end position="252"/>
    </location>
</feature>
<accession>A0A2T0U361</accession>
<evidence type="ECO:0000256" key="3">
    <source>
        <dbReference type="ARBA" id="ARBA00022475"/>
    </source>
</evidence>
<dbReference type="InterPro" id="IPR014047">
    <property type="entry name" value="Chr_Tranpt_l_chain"/>
</dbReference>
<evidence type="ECO:0000256" key="7">
    <source>
        <dbReference type="SAM" id="Phobius"/>
    </source>
</evidence>
<dbReference type="Pfam" id="PF02417">
    <property type="entry name" value="Chromate_transp"/>
    <property type="match status" value="2"/>
</dbReference>
<keyword evidence="3" id="KW-1003">Cell membrane</keyword>
<feature type="transmembrane region" description="Helical" evidence="7">
    <location>
        <begin position="85"/>
        <end position="106"/>
    </location>
</feature>
<comment type="subcellular location">
    <subcellularLocation>
        <location evidence="1">Cell membrane</location>
        <topology evidence="1">Multi-pass membrane protein</topology>
    </subcellularLocation>
</comment>
<dbReference type="PANTHER" id="PTHR33567">
    <property type="entry name" value="CHROMATE ION TRANSPORTER (EUROFUNG)"/>
    <property type="match status" value="1"/>
</dbReference>
<organism evidence="8 9">
    <name type="scientific">Arcticibacter pallidicorallinus</name>
    <dbReference type="NCBI Taxonomy" id="1259464"/>
    <lineage>
        <taxon>Bacteria</taxon>
        <taxon>Pseudomonadati</taxon>
        <taxon>Bacteroidota</taxon>
        <taxon>Sphingobacteriia</taxon>
        <taxon>Sphingobacteriales</taxon>
        <taxon>Sphingobacteriaceae</taxon>
        <taxon>Arcticibacter</taxon>
    </lineage>
</organism>
<dbReference type="OrthoDB" id="9788907at2"/>
<proteinExistence type="inferred from homology"/>
<sequence length="407" mass="44592">MIRLNAKKLLFLKDVVIFTLTAFGGAQAHLAMMLKDFVLKRRYISEEELLELNAMTMVLPGPSSTQTLVGIAYKVGGIYLSLITFLIWIFPSAAFLCFIGIIYSLLGEKSGFHHVMAYIQPIAVGIVGYASIKLSRSQLKTRLSLWLAFGAVIVTLILKNAFVFPILILIGGIISAALDSSSRERGLHPSIFRNINQKKVLYFIGILLFFASLGAVINQTSPFSLPIRLFENFYRNGIIIFGGGQVLVPLMFTEFVEMKGYLTSDEFLSGYAFQQILPGPTFSFTSFVGTMAMKNAGNGIPGQIAGSLVATLGINLPGVILVLFFVPFWDDLKKIGRIRNSLSGINAVAVGFVIAAFLFLLQPMLLKSEGSSLFELGIIAATICLLCFTRIRTPWLILTGVLLGLLF</sequence>
<dbReference type="EMBL" id="PVTH01000006">
    <property type="protein sequence ID" value="PRY52343.1"/>
    <property type="molecule type" value="Genomic_DNA"/>
</dbReference>
<dbReference type="Proteomes" id="UP000238034">
    <property type="component" value="Unassembled WGS sequence"/>
</dbReference>
<comment type="caution">
    <text evidence="8">The sequence shown here is derived from an EMBL/GenBank/DDBJ whole genome shotgun (WGS) entry which is preliminary data.</text>
</comment>
<protein>
    <submittedName>
        <fullName evidence="8">Chromate transporter</fullName>
    </submittedName>
</protein>
<gene>
    <name evidence="8" type="ORF">B0I27_106103</name>
</gene>
<evidence type="ECO:0000313" key="9">
    <source>
        <dbReference type="Proteomes" id="UP000238034"/>
    </source>
</evidence>
<feature type="transmembrane region" description="Helical" evidence="7">
    <location>
        <begin position="272"/>
        <end position="292"/>
    </location>
</feature>
<dbReference type="RefSeq" id="WP_106293383.1">
    <property type="nucleotide sequence ID" value="NZ_PVTH01000006.1"/>
</dbReference>
<keyword evidence="6 7" id="KW-0472">Membrane</keyword>
<keyword evidence="5 7" id="KW-1133">Transmembrane helix</keyword>
<comment type="similarity">
    <text evidence="2">Belongs to the chromate ion transporter (CHR) (TC 2.A.51) family.</text>
</comment>
<evidence type="ECO:0000256" key="2">
    <source>
        <dbReference type="ARBA" id="ARBA00005262"/>
    </source>
</evidence>
<feature type="transmembrane region" description="Helical" evidence="7">
    <location>
        <begin position="341"/>
        <end position="361"/>
    </location>
</feature>
<feature type="transmembrane region" description="Helical" evidence="7">
    <location>
        <begin position="200"/>
        <end position="221"/>
    </location>
</feature>
<feature type="transmembrane region" description="Helical" evidence="7">
    <location>
        <begin position="304"/>
        <end position="329"/>
    </location>
</feature>
<keyword evidence="4 7" id="KW-0812">Transmembrane</keyword>
<dbReference type="GO" id="GO:0015109">
    <property type="term" value="F:chromate transmembrane transporter activity"/>
    <property type="evidence" value="ECO:0007669"/>
    <property type="project" value="InterPro"/>
</dbReference>
<feature type="transmembrane region" description="Helical" evidence="7">
    <location>
        <begin position="112"/>
        <end position="132"/>
    </location>
</feature>
<evidence type="ECO:0000256" key="1">
    <source>
        <dbReference type="ARBA" id="ARBA00004651"/>
    </source>
</evidence>
<evidence type="ECO:0000313" key="8">
    <source>
        <dbReference type="EMBL" id="PRY52343.1"/>
    </source>
</evidence>
<evidence type="ECO:0000256" key="6">
    <source>
        <dbReference type="ARBA" id="ARBA00023136"/>
    </source>
</evidence>
<keyword evidence="9" id="KW-1185">Reference proteome</keyword>
<feature type="transmembrane region" description="Helical" evidence="7">
    <location>
        <begin position="373"/>
        <end position="391"/>
    </location>
</feature>